<dbReference type="Proteomes" id="UP000689195">
    <property type="component" value="Unassembled WGS sequence"/>
</dbReference>
<keyword evidence="6" id="KW-1185">Reference proteome</keyword>
<keyword evidence="2 3" id="KW-0802">TPR repeat</keyword>
<dbReference type="AlphaFoldDB" id="A0A8S1YL18"/>
<evidence type="ECO:0000256" key="4">
    <source>
        <dbReference type="SAM" id="Phobius"/>
    </source>
</evidence>
<dbReference type="InterPro" id="IPR050498">
    <property type="entry name" value="Ycf3"/>
</dbReference>
<protein>
    <recommendedName>
        <fullName evidence="7">Tetratricopeptide repeat protein</fullName>
    </recommendedName>
</protein>
<feature type="repeat" description="TPR" evidence="3">
    <location>
        <begin position="164"/>
        <end position="197"/>
    </location>
</feature>
<dbReference type="Pfam" id="PF13181">
    <property type="entry name" value="TPR_8"/>
    <property type="match status" value="2"/>
</dbReference>
<evidence type="ECO:0000256" key="2">
    <source>
        <dbReference type="ARBA" id="ARBA00022803"/>
    </source>
</evidence>
<dbReference type="PROSITE" id="PS50293">
    <property type="entry name" value="TPR_REGION"/>
    <property type="match status" value="1"/>
</dbReference>
<gene>
    <name evidence="5" type="ORF">PPENT_87.1.T1740040</name>
</gene>
<dbReference type="SMART" id="SM00028">
    <property type="entry name" value="TPR"/>
    <property type="match status" value="8"/>
</dbReference>
<evidence type="ECO:0000256" key="3">
    <source>
        <dbReference type="PROSITE-ProRule" id="PRU00339"/>
    </source>
</evidence>
<feature type="transmembrane region" description="Helical" evidence="4">
    <location>
        <begin position="268"/>
        <end position="288"/>
    </location>
</feature>
<sequence>MYDQAVEDFNKAIELGASNEETYYHRATGFYRKNMFMEALKDCEICIQINPKYSLAYMRIGQEYSLQLECVKNAIGNKDEALQYYNQAIQIDNKCILAYCNRGNLYKNQGNKDQALIDYNKAIELDTQYAFAYMSRGIFLDKIGKQEEELIYFNKAIELDPYDACIYNYPGLLFTKIGSIKQTLIDFNKTIELDPNFSNFYFDRGNLYEDIDNVQQALVDYDKAIELNPNDSKAYNNRGVKISIIKRPFIIQYRKHRHCTITNQLNQILMMLILIITEVIIGLLHLSLGNKDQAIIDHDIANQLDPKDAINYFNRGLCYRSMRKFDLALKDYTKAIELNSNDAKAQFKKGTLYKEYGQMFKCLIIFI</sequence>
<keyword evidence="4" id="KW-0812">Transmembrane</keyword>
<keyword evidence="1" id="KW-0677">Repeat</keyword>
<proteinExistence type="predicted"/>
<dbReference type="Pfam" id="PF00515">
    <property type="entry name" value="TPR_1"/>
    <property type="match status" value="3"/>
</dbReference>
<comment type="caution">
    <text evidence="5">The sequence shown here is derived from an EMBL/GenBank/DDBJ whole genome shotgun (WGS) entry which is preliminary data.</text>
</comment>
<name>A0A8S1YL18_9CILI</name>
<dbReference type="EMBL" id="CAJJDO010000174">
    <property type="protein sequence ID" value="CAD8213157.1"/>
    <property type="molecule type" value="Genomic_DNA"/>
</dbReference>
<dbReference type="PANTHER" id="PTHR44858:SF1">
    <property type="entry name" value="UDP-N-ACETYLGLUCOSAMINE--PEPTIDE N-ACETYLGLUCOSAMINYLTRANSFERASE SPINDLY-RELATED"/>
    <property type="match status" value="1"/>
</dbReference>
<feature type="repeat" description="TPR" evidence="3">
    <location>
        <begin position="130"/>
        <end position="163"/>
    </location>
</feature>
<dbReference type="OrthoDB" id="310386at2759"/>
<organism evidence="5 6">
    <name type="scientific">Paramecium pentaurelia</name>
    <dbReference type="NCBI Taxonomy" id="43138"/>
    <lineage>
        <taxon>Eukaryota</taxon>
        <taxon>Sar</taxon>
        <taxon>Alveolata</taxon>
        <taxon>Ciliophora</taxon>
        <taxon>Intramacronucleata</taxon>
        <taxon>Oligohymenophorea</taxon>
        <taxon>Peniculida</taxon>
        <taxon>Parameciidae</taxon>
        <taxon>Paramecium</taxon>
    </lineage>
</organism>
<evidence type="ECO:0008006" key="7">
    <source>
        <dbReference type="Google" id="ProtNLM"/>
    </source>
</evidence>
<evidence type="ECO:0000256" key="1">
    <source>
        <dbReference type="ARBA" id="ARBA00022737"/>
    </source>
</evidence>
<reference evidence="5" key="1">
    <citation type="submission" date="2021-01" db="EMBL/GenBank/DDBJ databases">
        <authorList>
            <consortium name="Genoscope - CEA"/>
            <person name="William W."/>
        </authorList>
    </citation>
    <scope>NUCLEOTIDE SEQUENCE</scope>
</reference>
<dbReference type="PANTHER" id="PTHR44858">
    <property type="entry name" value="TETRATRICOPEPTIDE REPEAT PROTEIN 6"/>
    <property type="match status" value="1"/>
</dbReference>
<keyword evidence="4" id="KW-0472">Membrane</keyword>
<dbReference type="PROSITE" id="PS50005">
    <property type="entry name" value="TPR"/>
    <property type="match status" value="5"/>
</dbReference>
<feature type="repeat" description="TPR" evidence="3">
    <location>
        <begin position="96"/>
        <end position="129"/>
    </location>
</feature>
<keyword evidence="4" id="KW-1133">Transmembrane helix</keyword>
<feature type="repeat" description="TPR" evidence="3">
    <location>
        <begin position="198"/>
        <end position="231"/>
    </location>
</feature>
<feature type="repeat" description="TPR" evidence="3">
    <location>
        <begin position="309"/>
        <end position="342"/>
    </location>
</feature>
<dbReference type="InterPro" id="IPR019734">
    <property type="entry name" value="TPR_rpt"/>
</dbReference>
<accession>A0A8S1YL18</accession>
<evidence type="ECO:0000313" key="5">
    <source>
        <dbReference type="EMBL" id="CAD8213157.1"/>
    </source>
</evidence>
<evidence type="ECO:0000313" key="6">
    <source>
        <dbReference type="Proteomes" id="UP000689195"/>
    </source>
</evidence>